<feature type="compositionally biased region" description="Low complexity" evidence="1">
    <location>
        <begin position="98"/>
        <end position="127"/>
    </location>
</feature>
<feature type="region of interest" description="Disordered" evidence="1">
    <location>
        <begin position="1"/>
        <end position="166"/>
    </location>
</feature>
<protein>
    <submittedName>
        <fullName evidence="2">Uncharacterized protein</fullName>
    </submittedName>
</protein>
<organism evidence="2">
    <name type="scientific">hydrothermal vent metagenome</name>
    <dbReference type="NCBI Taxonomy" id="652676"/>
    <lineage>
        <taxon>unclassified sequences</taxon>
        <taxon>metagenomes</taxon>
        <taxon>ecological metagenomes</taxon>
    </lineage>
</organism>
<feature type="compositionally biased region" description="Polar residues" evidence="1">
    <location>
        <begin position="129"/>
        <end position="139"/>
    </location>
</feature>
<evidence type="ECO:0000313" key="2">
    <source>
        <dbReference type="EMBL" id="VAX03125.1"/>
    </source>
</evidence>
<proteinExistence type="predicted"/>
<feature type="region of interest" description="Disordered" evidence="1">
    <location>
        <begin position="181"/>
        <end position="222"/>
    </location>
</feature>
<reference evidence="2" key="1">
    <citation type="submission" date="2018-06" db="EMBL/GenBank/DDBJ databases">
        <authorList>
            <person name="Zhirakovskaya E."/>
        </authorList>
    </citation>
    <scope>NUCLEOTIDE SEQUENCE</scope>
</reference>
<dbReference type="EMBL" id="UOFU01000312">
    <property type="protein sequence ID" value="VAX03125.1"/>
    <property type="molecule type" value="Genomic_DNA"/>
</dbReference>
<accession>A0A3B1BA01</accession>
<dbReference type="AlphaFoldDB" id="A0A3B1BA01"/>
<feature type="compositionally biased region" description="Polar residues" evidence="1">
    <location>
        <begin position="201"/>
        <end position="212"/>
    </location>
</feature>
<name>A0A3B1BA01_9ZZZZ</name>
<evidence type="ECO:0000256" key="1">
    <source>
        <dbReference type="SAM" id="MobiDB-lite"/>
    </source>
</evidence>
<feature type="compositionally biased region" description="Basic residues" evidence="1">
    <location>
        <begin position="188"/>
        <end position="200"/>
    </location>
</feature>
<feature type="non-terminal residue" evidence="2">
    <location>
        <position position="222"/>
    </location>
</feature>
<feature type="compositionally biased region" description="Polar residues" evidence="1">
    <location>
        <begin position="44"/>
        <end position="53"/>
    </location>
</feature>
<feature type="compositionally biased region" description="Low complexity" evidence="1">
    <location>
        <begin position="9"/>
        <end position="39"/>
    </location>
</feature>
<sequence length="222" mass="22735">MAQTVNKNSSGRQAALARRQALSSGGKATANSTVSATTAKPAVYSSSVSTTGRAASVARREAMSTGGKRSVSSHDRVRMPPAPVAAGTPAQKKDAQGASSRRPAAVAARRPSTASVSSSRAVVVARRQAMSTHGKSSVSSRDRVRGPESTGKKMMGAGTEKSPTDCGCGCKGDCSGDKVAEVSTTGARSRKPQRSVKRRTTVQASAANNSRVTALARRQAMS</sequence>
<gene>
    <name evidence="2" type="ORF">MNBD_GAMMA20-1375</name>
</gene>